<evidence type="ECO:0000256" key="2">
    <source>
        <dbReference type="SAM" id="MobiDB-lite"/>
    </source>
</evidence>
<evidence type="ECO:0000313" key="6">
    <source>
        <dbReference type="Proteomes" id="UP000220527"/>
    </source>
</evidence>
<feature type="domain" description="DUF7619" evidence="4">
    <location>
        <begin position="1170"/>
        <end position="1263"/>
    </location>
</feature>
<evidence type="ECO:0008006" key="7">
    <source>
        <dbReference type="Google" id="ProtNLM"/>
    </source>
</evidence>
<dbReference type="Gene3D" id="2.160.20.10">
    <property type="entry name" value="Single-stranded right-handed beta-helix, Pectin lyase-like"/>
    <property type="match status" value="1"/>
</dbReference>
<dbReference type="EMBL" id="NQWI01000012">
    <property type="protein sequence ID" value="PDW04270.1"/>
    <property type="molecule type" value="Genomic_DNA"/>
</dbReference>
<evidence type="ECO:0000259" key="4">
    <source>
        <dbReference type="Pfam" id="PF24595"/>
    </source>
</evidence>
<evidence type="ECO:0000256" key="1">
    <source>
        <dbReference type="ARBA" id="ARBA00022729"/>
    </source>
</evidence>
<dbReference type="Gene3D" id="2.60.40.3440">
    <property type="match status" value="1"/>
</dbReference>
<keyword evidence="1" id="KW-0732">Signal</keyword>
<dbReference type="InterPro" id="IPR014755">
    <property type="entry name" value="Cu-Rt/internalin_Ig-like"/>
</dbReference>
<dbReference type="SUPFAM" id="SSF51126">
    <property type="entry name" value="Pectin lyase-like"/>
    <property type="match status" value="1"/>
</dbReference>
<dbReference type="Proteomes" id="UP000220527">
    <property type="component" value="Unassembled WGS sequence"/>
</dbReference>
<keyword evidence="6" id="KW-1185">Reference proteome</keyword>
<feature type="domain" description="SbsA Ig-like" evidence="3">
    <location>
        <begin position="1370"/>
        <end position="1486"/>
    </location>
</feature>
<accession>A0A2A6RN44</accession>
<feature type="region of interest" description="Disordered" evidence="2">
    <location>
        <begin position="116"/>
        <end position="135"/>
    </location>
</feature>
<dbReference type="OrthoDB" id="160289at2"/>
<protein>
    <recommendedName>
        <fullName evidence="7">DUF11 domain-containing protein</fullName>
    </recommendedName>
</protein>
<dbReference type="SMART" id="SM00710">
    <property type="entry name" value="PbH1"/>
    <property type="match status" value="6"/>
</dbReference>
<name>A0A2A6RN44_9CHLR</name>
<sequence length="1505" mass="159126">MKTIPVVTRILCVCVFVWFALTLWRDANATTQTVALATLDACEPIESDTTWSAGGVYTAHECDVIVAAGATLTLEPGVVVKLGGGCSGTNDSNCAFVVQGRLISQGTAANPVVLTSWRDDDHGGNTNGSGPSSGNPGDWYGLFLAPGSEAELSHTQVYYAGSGQNAGPAAGSRPNRAQIQVQDASLTLQDVTVAYGLRSGIALYGEQTRALIGSTQVISNTGAANTNCPGAIFQEFRHIDAVYRDLSLTDNIRDVVALRPHAITKDITLDGAPLLSCGSSFTLPEGYALQLKPGTLLRFVHSTNLVISPGAYLTATGTLEEPVTFAPLFDDAGDITSTWGGLRVDQGATASFEHVAIRGGGGILNWGSHFAGLWLRSSDVTLRDTSIYGGPYDGLRISQTGTQATLQNVTLRDNARDGMLLNTAGGQVRMSGGAITGNGRDGVRFADGALSGEERPIDQTLIMDGVSIREQSQTGLYVASISSTVILSNTTIADNEGAAMAMHPDNDTPRVTNLTLTDNNPNGLALLNGSLLGERHWGVGMSDVPIVARNVSLTIREQGALTLEPGVTMRLGLVGGGLSPKINVQGNGRLTAIGTPEQPIRFLGLDNTPGRWGQISLSNTSAMTLTHCEIAYGGRDQDYGGMIPLLEINTTGAVHVEACNFGVSWGGQAIMAVTSGDHVIRNSQIAESVRGPSTTDAPLDLRYNWWGHPSGPRHATLNPAGQGPAASGNVLISPWLTASPIPPAAVELKITGPRSMASGQMVTYGISYANNMTTTIESAVLMARLPVLTTYRGSSEGGIFWPERRQVFWKLGDLEPGATGHLLINVQYHWGIPDRTNDNLAAMLVGTNYNAERLDVAPYLSYTPLSATSVQTLSEEQWEAHVAQREALETLQSQASSEGFMWASAERITLNDGRVVMQAILLHPQQPWVRTLHTLGNDNRATTYRPQRYSVQDTTGGLEWHTASDQLRLWGSWDLASGAAWPGVQLDAELCDAGGVGCCLGNCLGKVALNAVVGHKVKVIGDVMTARACANVIATGGAAEALGDCAASLKANWIKVNDLPVLGDLASITECLAQCAGDPNSNDCTSDLITCDKPWYNIYYWAGIPNRTVWRCQDGCYSSIPNFLPCAFGECCMPGVGCVSGEGMDCQNTESFVARDPNEKYGPQDDLLPGDWVDYRIEYENVGEAPAFGVFITDRLDEAFDDSTLQLGPNASYFSDTRLIVWDIGELDPAGQPGATGEVTLTVRLQENLPGGTLLTNQAVVYFPSVPEETPTSVLIHRIAPVVATGQTLTTAYATPLELTLSGREVSDAALSYRIVEAPTYGTLTGTAPNLVYTPMANFTGVDRFSFVANNGLTDSSPAHVAINVTPAGDSTPPTVLWTSPTANASGVLASASHIFTDSSGPLYEPGILIGMSEPLDATTVTTASVTLTGDNGPIAALVSFDPSSNQIILYPREALADGIYSVSVGTEVTDRAGNGLASPFVLRFSIGEAAAALRVYLPLVVTPR</sequence>
<dbReference type="Pfam" id="PF24595">
    <property type="entry name" value="DUF7619"/>
    <property type="match status" value="1"/>
</dbReference>
<comment type="caution">
    <text evidence="5">The sequence shown here is derived from an EMBL/GenBank/DDBJ whole genome shotgun (WGS) entry which is preliminary data.</text>
</comment>
<dbReference type="InterPro" id="IPR055353">
    <property type="entry name" value="DUF7619"/>
</dbReference>
<dbReference type="InterPro" id="IPR012334">
    <property type="entry name" value="Pectin_lyas_fold"/>
</dbReference>
<evidence type="ECO:0000313" key="5">
    <source>
        <dbReference type="EMBL" id="PDW04270.1"/>
    </source>
</evidence>
<dbReference type="InterPro" id="IPR032812">
    <property type="entry name" value="SbsA_Ig"/>
</dbReference>
<dbReference type="PANTHER" id="PTHR41339">
    <property type="entry name" value="LIPL48"/>
    <property type="match status" value="1"/>
</dbReference>
<proteinExistence type="predicted"/>
<dbReference type="InterPro" id="IPR006626">
    <property type="entry name" value="PbH1"/>
</dbReference>
<organism evidence="5 6">
    <name type="scientific">Candidatus Viridilinea mediisalina</name>
    <dbReference type="NCBI Taxonomy" id="2024553"/>
    <lineage>
        <taxon>Bacteria</taxon>
        <taxon>Bacillati</taxon>
        <taxon>Chloroflexota</taxon>
        <taxon>Chloroflexia</taxon>
        <taxon>Chloroflexales</taxon>
        <taxon>Chloroflexineae</taxon>
        <taxon>Oscillochloridaceae</taxon>
        <taxon>Candidatus Viridilinea</taxon>
    </lineage>
</organism>
<dbReference type="InterPro" id="IPR011050">
    <property type="entry name" value="Pectin_lyase_fold/virulence"/>
</dbReference>
<dbReference type="PANTHER" id="PTHR41339:SF1">
    <property type="entry name" value="SECRETED PROTEIN"/>
    <property type="match status" value="1"/>
</dbReference>
<dbReference type="Pfam" id="PF17963">
    <property type="entry name" value="Big_9"/>
    <property type="match status" value="1"/>
</dbReference>
<dbReference type="RefSeq" id="WP_097642853.1">
    <property type="nucleotide sequence ID" value="NZ_NQWI01000012.1"/>
</dbReference>
<reference evidence="6" key="1">
    <citation type="submission" date="2017-08" db="EMBL/GenBank/DDBJ databases">
        <authorList>
            <person name="Grouzdev D.S."/>
            <person name="Gaisin V.A."/>
            <person name="Rysina M.S."/>
            <person name="Gorlenko V.M."/>
        </authorList>
    </citation>
    <scope>NUCLEOTIDE SEQUENCE [LARGE SCALE GENOMIC DNA]</scope>
    <source>
        <strain evidence="6">Kir15-3F</strain>
    </source>
</reference>
<evidence type="ECO:0000259" key="3">
    <source>
        <dbReference type="Pfam" id="PF13205"/>
    </source>
</evidence>
<dbReference type="Gene3D" id="2.60.40.1220">
    <property type="match status" value="1"/>
</dbReference>
<dbReference type="Pfam" id="PF13205">
    <property type="entry name" value="Big_5"/>
    <property type="match status" value="1"/>
</dbReference>
<gene>
    <name evidence="5" type="ORF">CJ255_04260</name>
</gene>